<protein>
    <submittedName>
        <fullName evidence="6">Formate/nitrite family of transporter</fullName>
    </submittedName>
</protein>
<dbReference type="STRING" id="1903181.BTN85_0826"/>
<keyword evidence="7" id="KW-1185">Reference proteome</keyword>
<keyword evidence="4 5" id="KW-0472">Membrane</keyword>
<reference evidence="6" key="1">
    <citation type="submission" date="2016-12" db="EMBL/GenBank/DDBJ databases">
        <title>Discovery of methanogenic haloarchaea.</title>
        <authorList>
            <person name="Sorokin D.Y."/>
            <person name="Makarova K.S."/>
            <person name="Abbas B."/>
            <person name="Ferrer M."/>
            <person name="Golyshin P.N."/>
        </authorList>
    </citation>
    <scope>NUCLEOTIDE SEQUENCE [LARGE SCALE GENOMIC DNA]</scope>
    <source>
        <strain evidence="6">HMET1</strain>
    </source>
</reference>
<evidence type="ECO:0000256" key="5">
    <source>
        <dbReference type="SAM" id="Phobius"/>
    </source>
</evidence>
<keyword evidence="3 5" id="KW-1133">Transmembrane helix</keyword>
<feature type="transmembrane region" description="Helical" evidence="5">
    <location>
        <begin position="163"/>
        <end position="187"/>
    </location>
</feature>
<evidence type="ECO:0000256" key="2">
    <source>
        <dbReference type="ARBA" id="ARBA00022692"/>
    </source>
</evidence>
<comment type="caution">
    <text evidence="6">The sequence shown here is derived from an EMBL/GenBank/DDBJ whole genome shotgun (WGS) entry which is preliminary data.</text>
</comment>
<name>A0A1Q6DVF6_METT1</name>
<dbReference type="AlphaFoldDB" id="A0A1Q6DVF6"/>
<dbReference type="PANTHER" id="PTHR30520:SF2">
    <property type="entry name" value="INNER MEMBRANE PROTEIN YFDC"/>
    <property type="match status" value="1"/>
</dbReference>
<dbReference type="PANTHER" id="PTHR30520">
    <property type="entry name" value="FORMATE TRANSPORTER-RELATED"/>
    <property type="match status" value="1"/>
</dbReference>
<feature type="transmembrane region" description="Helical" evidence="5">
    <location>
        <begin position="121"/>
        <end position="143"/>
    </location>
</feature>
<dbReference type="Gene3D" id="1.20.1080.10">
    <property type="entry name" value="Glycerol uptake facilitator protein"/>
    <property type="match status" value="1"/>
</dbReference>
<organism evidence="6 7">
    <name type="scientific">Methanohalarchaeum thermophilum</name>
    <dbReference type="NCBI Taxonomy" id="1903181"/>
    <lineage>
        <taxon>Archaea</taxon>
        <taxon>Methanobacteriati</taxon>
        <taxon>Methanobacteriota</taxon>
        <taxon>Methanonatronarchaeia</taxon>
        <taxon>Methanonatronarchaeales</taxon>
        <taxon>Methanonatronarchaeaceae</taxon>
        <taxon>Candidatus Methanohalarchaeum</taxon>
    </lineage>
</organism>
<dbReference type="Pfam" id="PF01226">
    <property type="entry name" value="Form_Nir_trans"/>
    <property type="match status" value="1"/>
</dbReference>
<dbReference type="InParanoid" id="A0A1Q6DVF6"/>
<feature type="transmembrane region" description="Helical" evidence="5">
    <location>
        <begin position="199"/>
        <end position="221"/>
    </location>
</feature>
<comment type="subcellular location">
    <subcellularLocation>
        <location evidence="1">Membrane</location>
        <topology evidence="1">Multi-pass membrane protein</topology>
    </subcellularLocation>
</comment>
<sequence>MVDEQDNRGSNENQISINQYLENRFTAEEIFGRIIRDADEEISRSYRELFFSALAAGFAITITVLLYSTMLSTTDGQRLSGALLYPLGFIYIILGNHQLYTENTLPPVTLVLKRMVSVPALLMMWVIVFLGNITGGGLGALALSKALSPGASKVLQEMAANAMALDAVTLFFKAIFAGFIVAGAVWLDFSSQGTTSRFFIVYLSFLAIPLGKLYHVVVASTEAFYLVLNGSAAFLSVATNLILPILVGNTIGGVFFVTIVNYFQTPRYFQKKGPKKLPIKDWLFSLNRGKDPRKSLKNKNN</sequence>
<feature type="transmembrane region" description="Helical" evidence="5">
    <location>
        <begin position="82"/>
        <end position="100"/>
    </location>
</feature>
<evidence type="ECO:0000313" key="6">
    <source>
        <dbReference type="EMBL" id="OKY78336.1"/>
    </source>
</evidence>
<feature type="transmembrane region" description="Helical" evidence="5">
    <location>
        <begin position="49"/>
        <end position="70"/>
    </location>
</feature>
<evidence type="ECO:0000313" key="7">
    <source>
        <dbReference type="Proteomes" id="UP000185744"/>
    </source>
</evidence>
<evidence type="ECO:0000256" key="4">
    <source>
        <dbReference type="ARBA" id="ARBA00023136"/>
    </source>
</evidence>
<gene>
    <name evidence="6" type="ORF">BTN85_0826</name>
</gene>
<dbReference type="EMBL" id="MSDW01000001">
    <property type="protein sequence ID" value="OKY78336.1"/>
    <property type="molecule type" value="Genomic_DNA"/>
</dbReference>
<evidence type="ECO:0000256" key="3">
    <source>
        <dbReference type="ARBA" id="ARBA00022989"/>
    </source>
</evidence>
<dbReference type="GO" id="GO:0015499">
    <property type="term" value="F:formate transmembrane transporter activity"/>
    <property type="evidence" value="ECO:0007669"/>
    <property type="project" value="TreeGrafter"/>
</dbReference>
<evidence type="ECO:0000256" key="1">
    <source>
        <dbReference type="ARBA" id="ARBA00004141"/>
    </source>
</evidence>
<dbReference type="InterPro" id="IPR023271">
    <property type="entry name" value="Aquaporin-like"/>
</dbReference>
<feature type="transmembrane region" description="Helical" evidence="5">
    <location>
        <begin position="241"/>
        <end position="263"/>
    </location>
</feature>
<keyword evidence="2 5" id="KW-0812">Transmembrane</keyword>
<proteinExistence type="predicted"/>
<dbReference type="InterPro" id="IPR000292">
    <property type="entry name" value="For/NO2_transpt"/>
</dbReference>
<dbReference type="GO" id="GO:0005886">
    <property type="term" value="C:plasma membrane"/>
    <property type="evidence" value="ECO:0007669"/>
    <property type="project" value="TreeGrafter"/>
</dbReference>
<accession>A0A1Q6DVF6</accession>
<dbReference type="Proteomes" id="UP000185744">
    <property type="component" value="Unassembled WGS sequence"/>
</dbReference>